<dbReference type="Gene3D" id="1.10.630.10">
    <property type="entry name" value="Cytochrome P450"/>
    <property type="match status" value="1"/>
</dbReference>
<evidence type="ECO:0000256" key="4">
    <source>
        <dbReference type="ARBA" id="ARBA00023002"/>
    </source>
</evidence>
<dbReference type="SUPFAM" id="SSF48264">
    <property type="entry name" value="Cytochrome P450"/>
    <property type="match status" value="1"/>
</dbReference>
<keyword evidence="6" id="KW-0503">Monooxygenase</keyword>
<dbReference type="GO" id="GO:0016705">
    <property type="term" value="F:oxidoreductase activity, acting on paired donors, with incorporation or reduction of molecular oxygen"/>
    <property type="evidence" value="ECO:0007669"/>
    <property type="project" value="InterPro"/>
</dbReference>
<protein>
    <recommendedName>
        <fullName evidence="9">Cytochrome P450</fullName>
    </recommendedName>
</protein>
<dbReference type="InterPro" id="IPR052306">
    <property type="entry name" value="CYP450_71D"/>
</dbReference>
<dbReference type="GO" id="GO:0005506">
    <property type="term" value="F:iron ion binding"/>
    <property type="evidence" value="ECO:0007669"/>
    <property type="project" value="InterPro"/>
</dbReference>
<organism evidence="7 8">
    <name type="scientific">Solanum commersonii</name>
    <name type="common">Commerson's wild potato</name>
    <name type="synonym">Commerson's nightshade</name>
    <dbReference type="NCBI Taxonomy" id="4109"/>
    <lineage>
        <taxon>Eukaryota</taxon>
        <taxon>Viridiplantae</taxon>
        <taxon>Streptophyta</taxon>
        <taxon>Embryophyta</taxon>
        <taxon>Tracheophyta</taxon>
        <taxon>Spermatophyta</taxon>
        <taxon>Magnoliopsida</taxon>
        <taxon>eudicotyledons</taxon>
        <taxon>Gunneridae</taxon>
        <taxon>Pentapetalae</taxon>
        <taxon>asterids</taxon>
        <taxon>lamiids</taxon>
        <taxon>Solanales</taxon>
        <taxon>Solanaceae</taxon>
        <taxon>Solanoideae</taxon>
        <taxon>Solaneae</taxon>
        <taxon>Solanum</taxon>
    </lineage>
</organism>
<evidence type="ECO:0000256" key="1">
    <source>
        <dbReference type="ARBA" id="ARBA00010617"/>
    </source>
</evidence>
<dbReference type="InterPro" id="IPR001128">
    <property type="entry name" value="Cyt_P450"/>
</dbReference>
<gene>
    <name evidence="7" type="ORF">H5410_039722</name>
</gene>
<evidence type="ECO:0008006" key="9">
    <source>
        <dbReference type="Google" id="ProtNLM"/>
    </source>
</evidence>
<evidence type="ECO:0000256" key="3">
    <source>
        <dbReference type="ARBA" id="ARBA00022723"/>
    </source>
</evidence>
<comment type="similarity">
    <text evidence="1">Belongs to the cytochrome P450 family.</text>
</comment>
<dbReference type="OrthoDB" id="1055148at2759"/>
<name>A0A9J5XQ21_SOLCO</name>
<evidence type="ECO:0000256" key="6">
    <source>
        <dbReference type="ARBA" id="ARBA00023033"/>
    </source>
</evidence>
<dbReference type="InterPro" id="IPR036396">
    <property type="entry name" value="Cyt_P450_sf"/>
</dbReference>
<evidence type="ECO:0000313" key="7">
    <source>
        <dbReference type="EMBL" id="KAG5589208.1"/>
    </source>
</evidence>
<proteinExistence type="inferred from homology"/>
<dbReference type="PANTHER" id="PTHR47953:SF16">
    <property type="entry name" value="CYTOCHROME P450 71D8"/>
    <property type="match status" value="1"/>
</dbReference>
<dbReference type="EMBL" id="JACXVP010000008">
    <property type="protein sequence ID" value="KAG5589208.1"/>
    <property type="molecule type" value="Genomic_DNA"/>
</dbReference>
<dbReference type="Pfam" id="PF00067">
    <property type="entry name" value="p450"/>
    <property type="match status" value="1"/>
</dbReference>
<sequence length="161" mass="19050">MRGFKREKKVDHIDVQNLKYLKLIVKETLRLHPPDPLAIPRESIEEIAINGYIIPNKTIVLMNLYAMGRDLEYWRDPEKFIPNRFNNYVDNDVDDVKMIKESSNECYLLQQVVNLYWLRLLYHFDWKLPNGMNPEDLDMIDGFGAAATRKNNLYLVATPYD</sequence>
<reference evidence="7 8" key="1">
    <citation type="submission" date="2020-09" db="EMBL/GenBank/DDBJ databases">
        <title>De no assembly of potato wild relative species, Solanum commersonii.</title>
        <authorList>
            <person name="Cho K."/>
        </authorList>
    </citation>
    <scope>NUCLEOTIDE SEQUENCE [LARGE SCALE GENOMIC DNA]</scope>
    <source>
        <strain evidence="7">LZ3.2</strain>
        <tissue evidence="7">Leaf</tissue>
    </source>
</reference>
<keyword evidence="2" id="KW-0349">Heme</keyword>
<dbReference type="PANTHER" id="PTHR47953">
    <property type="entry name" value="OS08G0105600 PROTEIN"/>
    <property type="match status" value="1"/>
</dbReference>
<dbReference type="InterPro" id="IPR002401">
    <property type="entry name" value="Cyt_P450_E_grp-I"/>
</dbReference>
<dbReference type="PRINTS" id="PR00463">
    <property type="entry name" value="EP450I"/>
</dbReference>
<keyword evidence="3" id="KW-0479">Metal-binding</keyword>
<evidence type="ECO:0000256" key="5">
    <source>
        <dbReference type="ARBA" id="ARBA00023004"/>
    </source>
</evidence>
<accession>A0A9J5XQ21</accession>
<dbReference type="GO" id="GO:0020037">
    <property type="term" value="F:heme binding"/>
    <property type="evidence" value="ECO:0007669"/>
    <property type="project" value="InterPro"/>
</dbReference>
<dbReference type="GO" id="GO:0004497">
    <property type="term" value="F:monooxygenase activity"/>
    <property type="evidence" value="ECO:0007669"/>
    <property type="project" value="UniProtKB-KW"/>
</dbReference>
<evidence type="ECO:0000313" key="8">
    <source>
        <dbReference type="Proteomes" id="UP000824120"/>
    </source>
</evidence>
<keyword evidence="8" id="KW-1185">Reference proteome</keyword>
<comment type="caution">
    <text evidence="7">The sequence shown here is derived from an EMBL/GenBank/DDBJ whole genome shotgun (WGS) entry which is preliminary data.</text>
</comment>
<dbReference type="Proteomes" id="UP000824120">
    <property type="component" value="Chromosome 8"/>
</dbReference>
<evidence type="ECO:0000256" key="2">
    <source>
        <dbReference type="ARBA" id="ARBA00022617"/>
    </source>
</evidence>
<keyword evidence="5" id="KW-0408">Iron</keyword>
<keyword evidence="4" id="KW-0560">Oxidoreductase</keyword>
<dbReference type="AlphaFoldDB" id="A0A9J5XQ21"/>